<dbReference type="InterPro" id="IPR043153">
    <property type="entry name" value="DENN_C"/>
</dbReference>
<dbReference type="Proteomes" id="UP001515480">
    <property type="component" value="Unassembled WGS sequence"/>
</dbReference>
<feature type="region of interest" description="Disordered" evidence="1">
    <location>
        <begin position="474"/>
        <end position="570"/>
    </location>
</feature>
<feature type="region of interest" description="Disordered" evidence="1">
    <location>
        <begin position="738"/>
        <end position="815"/>
    </location>
</feature>
<feature type="compositionally biased region" description="Low complexity" evidence="1">
    <location>
        <begin position="785"/>
        <end position="802"/>
    </location>
</feature>
<dbReference type="InterPro" id="IPR005113">
    <property type="entry name" value="uDENN_dom"/>
</dbReference>
<dbReference type="SMART" id="SM00800">
    <property type="entry name" value="uDENN"/>
    <property type="match status" value="1"/>
</dbReference>
<dbReference type="Gene3D" id="3.40.50.11500">
    <property type="match status" value="1"/>
</dbReference>
<organism evidence="3 4">
    <name type="scientific">Prymnesium parvum</name>
    <name type="common">Toxic golden alga</name>
    <dbReference type="NCBI Taxonomy" id="97485"/>
    <lineage>
        <taxon>Eukaryota</taxon>
        <taxon>Haptista</taxon>
        <taxon>Haptophyta</taxon>
        <taxon>Prymnesiophyceae</taxon>
        <taxon>Prymnesiales</taxon>
        <taxon>Prymnesiaceae</taxon>
        <taxon>Prymnesium</taxon>
    </lineage>
</organism>
<dbReference type="InterPro" id="IPR001194">
    <property type="entry name" value="cDENN_dom"/>
</dbReference>
<dbReference type="SMART" id="SM00799">
    <property type="entry name" value="DENN"/>
    <property type="match status" value="1"/>
</dbReference>
<evidence type="ECO:0000313" key="4">
    <source>
        <dbReference type="Proteomes" id="UP001515480"/>
    </source>
</evidence>
<dbReference type="FunFam" id="3.40.50.11500:FF:000004">
    <property type="entry name" value="DENN domain-containing protein 2C isoform X1"/>
    <property type="match status" value="1"/>
</dbReference>
<dbReference type="PROSITE" id="PS50211">
    <property type="entry name" value="DENN"/>
    <property type="match status" value="1"/>
</dbReference>
<keyword evidence="4" id="KW-1185">Reference proteome</keyword>
<dbReference type="PANTHER" id="PTHR15288">
    <property type="entry name" value="DENN DOMAIN-CONTAINING PROTEIN 2"/>
    <property type="match status" value="1"/>
</dbReference>
<evidence type="ECO:0000313" key="3">
    <source>
        <dbReference type="EMBL" id="KAL1510989.1"/>
    </source>
</evidence>
<evidence type="ECO:0000256" key="1">
    <source>
        <dbReference type="SAM" id="MobiDB-lite"/>
    </source>
</evidence>
<evidence type="ECO:0000259" key="2">
    <source>
        <dbReference type="PROSITE" id="PS50211"/>
    </source>
</evidence>
<feature type="region of interest" description="Disordered" evidence="1">
    <location>
        <begin position="634"/>
        <end position="714"/>
    </location>
</feature>
<dbReference type="Pfam" id="PF03455">
    <property type="entry name" value="dDENN"/>
    <property type="match status" value="1"/>
</dbReference>
<gene>
    <name evidence="3" type="ORF">AB1Y20_005814</name>
</gene>
<dbReference type="Pfam" id="PF03456">
    <property type="entry name" value="uDENN"/>
    <property type="match status" value="1"/>
</dbReference>
<accession>A0AB34J2P7</accession>
<feature type="compositionally biased region" description="Gly residues" evidence="1">
    <location>
        <begin position="648"/>
        <end position="712"/>
    </location>
</feature>
<dbReference type="EMBL" id="JBGBPQ010000014">
    <property type="protein sequence ID" value="KAL1510989.1"/>
    <property type="molecule type" value="Genomic_DNA"/>
</dbReference>
<dbReference type="InterPro" id="IPR037516">
    <property type="entry name" value="Tripartite_DENN"/>
</dbReference>
<dbReference type="InterPro" id="IPR051942">
    <property type="entry name" value="DENN_domain_containing_2"/>
</dbReference>
<dbReference type="AlphaFoldDB" id="A0AB34J2P7"/>
<dbReference type="Gene3D" id="3.30.450.200">
    <property type="match status" value="1"/>
</dbReference>
<name>A0AB34J2P7_PRYPA</name>
<protein>
    <recommendedName>
        <fullName evidence="2">UDENN domain-containing protein</fullName>
    </recommendedName>
</protein>
<dbReference type="SMART" id="SM00801">
    <property type="entry name" value="dDENN"/>
    <property type="match status" value="1"/>
</dbReference>
<dbReference type="PANTHER" id="PTHR15288:SF0">
    <property type="entry name" value="UDENN DOMAIN-CONTAINING PROTEIN"/>
    <property type="match status" value="1"/>
</dbReference>
<proteinExistence type="predicted"/>
<sequence length="815" mass="84964">MGALFDDFLVVGLSNDARGSLVPELRYSFGQRDSAARAAVMEFCFPDVEDSSLVTMHSESFTFTLTQDDGSRLFGFSRRLSQPAPQLPICLCVLTRKAWFSFFMHMLDILQLNYDLKRFVPAFVAAAHCAPLPPPGETLVVSPRLTSAEGGRLSTTFRLSCPEEDRTSGVSFEPLLAAVGVPGVLRLLAALLTEQKVIFVGTRWGHVSSCAHAMLALLYPFQWQHIFIPVLPTSKLSYACAPMPFVLGVLARHLRALQQEPLDSLLYVDLDKGKISAEASVLAAAQLPRPHRDTLQAALSRQIRLAKANSTRLDNAAVAEAALSFMVDLIGPYKRHVVTPGSGKAGELHPAFDEKGFIEAAPPTVQPFLTAMRGAQLFEVFIHQHVGMPPQAQQQSAFERALKRASASATASSTAAIRDCAAQYADALPSREQMRDRATDRLRAGVAALVGIRRASFNNGGGSREAERWLQPAEDEGAAVCGPSPSRGELPARCSRFDSDASIDSRGSHAEPRPSAGEGRLPSASAGGDHFSASEGGIPSPSGGDLLSASEGDLLGLDEGRHTSPPPRREEEASLMLFTPDLPAPRSGLVDLGALSSGLPNELGLLVELQPSCSTATTELPRLFDDLTPYTASSAARSDLTDPSPAAGGWGETGGAAGGWGEAGGAAGGWGETGGAAGGWGETGGAAGGWGETGGAAGGWGEAGGAAGGWGDAGSARDSWGSGFAVLAAAPSFLSHSPLASPPPVQSSCSAPQPPSAPPLVQSSWSVPLPPLGTAPRLANASGNAASPHQSQTSPSQPAPQAKPKDPFEALVSFK</sequence>
<comment type="caution">
    <text evidence="3">The sequence shown here is derived from an EMBL/GenBank/DDBJ whole genome shotgun (WGS) entry which is preliminary data.</text>
</comment>
<dbReference type="InterPro" id="IPR005112">
    <property type="entry name" value="dDENN_dom"/>
</dbReference>
<feature type="compositionally biased region" description="Basic and acidic residues" evidence="1">
    <location>
        <begin position="558"/>
        <end position="570"/>
    </location>
</feature>
<reference evidence="3 4" key="1">
    <citation type="journal article" date="2024" name="Science">
        <title>Giant polyketide synthase enzymes in the biosynthesis of giant marine polyether toxins.</title>
        <authorList>
            <person name="Fallon T.R."/>
            <person name="Shende V.V."/>
            <person name="Wierzbicki I.H."/>
            <person name="Pendleton A.L."/>
            <person name="Watervoot N.F."/>
            <person name="Auber R.P."/>
            <person name="Gonzalez D.J."/>
            <person name="Wisecaver J.H."/>
            <person name="Moore B.S."/>
        </authorList>
    </citation>
    <scope>NUCLEOTIDE SEQUENCE [LARGE SCALE GENOMIC DNA]</scope>
    <source>
        <strain evidence="3 4">12B1</strain>
    </source>
</reference>
<dbReference type="Pfam" id="PF02141">
    <property type="entry name" value="DENN"/>
    <property type="match status" value="1"/>
</dbReference>
<feature type="domain" description="UDENN" evidence="2">
    <location>
        <begin position="7"/>
        <end position="393"/>
    </location>
</feature>